<dbReference type="InterPro" id="IPR039425">
    <property type="entry name" value="RNA_pol_sigma-70-like"/>
</dbReference>
<keyword evidence="5" id="KW-0804">Transcription</keyword>
<dbReference type="Pfam" id="PF04542">
    <property type="entry name" value="Sigma70_r2"/>
    <property type="match status" value="1"/>
</dbReference>
<sequence length="217" mass="25244">MTLDTEGNTLEPRAQKQNGTGAQARPQAGQQPDSPSIQESHKAQIEEFYNSEIPKLINFLKNKTDSKTQAEDIAQEATIQLVKNWEKVEHPKAWIYKVANNIIYRRAREQFHKEIVTSEHIERAIESPIDFITESSDIIQVLKELPKRQRQVLAWTLSGYSPSEISEILEVEQSTVRSTMRHARAYLAKRLEKTRPRLMETNNRRMRRIDAHKDELE</sequence>
<reference evidence="9 10" key="1">
    <citation type="submission" date="2021-02" db="EMBL/GenBank/DDBJ databases">
        <title>Genome Streptomyces sp. RHZ10.</title>
        <authorList>
            <person name="Besaury L."/>
        </authorList>
    </citation>
    <scope>NUCLEOTIDE SEQUENCE [LARGE SCALE GENOMIC DNA]</scope>
    <source>
        <strain evidence="9 10">RHZ10</strain>
    </source>
</reference>
<evidence type="ECO:0000259" key="8">
    <source>
        <dbReference type="Pfam" id="PF08281"/>
    </source>
</evidence>
<proteinExistence type="inferred from homology"/>
<evidence type="ECO:0000313" key="9">
    <source>
        <dbReference type="EMBL" id="MBM7057174.1"/>
    </source>
</evidence>
<evidence type="ECO:0000259" key="7">
    <source>
        <dbReference type="Pfam" id="PF04542"/>
    </source>
</evidence>
<dbReference type="Pfam" id="PF08281">
    <property type="entry name" value="Sigma70_r4_2"/>
    <property type="match status" value="1"/>
</dbReference>
<dbReference type="Gene3D" id="1.10.1740.10">
    <property type="match status" value="1"/>
</dbReference>
<keyword evidence="10" id="KW-1185">Reference proteome</keyword>
<keyword evidence="4" id="KW-0238">DNA-binding</keyword>
<dbReference type="SUPFAM" id="SSF88946">
    <property type="entry name" value="Sigma2 domain of RNA polymerase sigma factors"/>
    <property type="match status" value="1"/>
</dbReference>
<dbReference type="InterPro" id="IPR014284">
    <property type="entry name" value="RNA_pol_sigma-70_dom"/>
</dbReference>
<feature type="domain" description="RNA polymerase sigma factor 70 region 4 type 2" evidence="8">
    <location>
        <begin position="137"/>
        <end position="186"/>
    </location>
</feature>
<evidence type="ECO:0000256" key="6">
    <source>
        <dbReference type="SAM" id="MobiDB-lite"/>
    </source>
</evidence>
<feature type="domain" description="RNA polymerase sigma-70 region 2" evidence="7">
    <location>
        <begin position="49"/>
        <end position="110"/>
    </location>
</feature>
<comment type="similarity">
    <text evidence="1">Belongs to the sigma-70 factor family. ECF subfamily.</text>
</comment>
<name>A0ABS2I1S6_9ACTN</name>
<dbReference type="InterPro" id="IPR013249">
    <property type="entry name" value="RNA_pol_sigma70_r4_t2"/>
</dbReference>
<accession>A0ABS2I1S6</accession>
<dbReference type="NCBIfam" id="TIGR02937">
    <property type="entry name" value="sigma70-ECF"/>
    <property type="match status" value="1"/>
</dbReference>
<dbReference type="InterPro" id="IPR013324">
    <property type="entry name" value="RNA_pol_sigma_r3/r4-like"/>
</dbReference>
<evidence type="ECO:0000256" key="1">
    <source>
        <dbReference type="ARBA" id="ARBA00010641"/>
    </source>
</evidence>
<dbReference type="PANTHER" id="PTHR43133">
    <property type="entry name" value="RNA POLYMERASE ECF-TYPE SIGMA FACTO"/>
    <property type="match status" value="1"/>
</dbReference>
<dbReference type="Gene3D" id="1.10.10.10">
    <property type="entry name" value="Winged helix-like DNA-binding domain superfamily/Winged helix DNA-binding domain"/>
    <property type="match status" value="1"/>
</dbReference>
<feature type="compositionally biased region" description="Low complexity" evidence="6">
    <location>
        <begin position="21"/>
        <end position="32"/>
    </location>
</feature>
<evidence type="ECO:0000256" key="4">
    <source>
        <dbReference type="ARBA" id="ARBA00023125"/>
    </source>
</evidence>
<evidence type="ECO:0000313" key="10">
    <source>
        <dbReference type="Proteomes" id="UP000712045"/>
    </source>
</evidence>
<evidence type="ECO:0000256" key="3">
    <source>
        <dbReference type="ARBA" id="ARBA00023082"/>
    </source>
</evidence>
<dbReference type="InterPro" id="IPR007627">
    <property type="entry name" value="RNA_pol_sigma70_r2"/>
</dbReference>
<comment type="caution">
    <text evidence="9">The sequence shown here is derived from an EMBL/GenBank/DDBJ whole genome shotgun (WGS) entry which is preliminary data.</text>
</comment>
<dbReference type="EMBL" id="JAFEUF010000170">
    <property type="protein sequence ID" value="MBM7057174.1"/>
    <property type="molecule type" value="Genomic_DNA"/>
</dbReference>
<protein>
    <submittedName>
        <fullName evidence="9">Sigma-70 family RNA polymerase sigma factor</fullName>
    </submittedName>
</protein>
<gene>
    <name evidence="9" type="ORF">JS521_25755</name>
</gene>
<evidence type="ECO:0000256" key="5">
    <source>
        <dbReference type="ARBA" id="ARBA00023163"/>
    </source>
</evidence>
<feature type="region of interest" description="Disordered" evidence="6">
    <location>
        <begin position="1"/>
        <end position="42"/>
    </location>
</feature>
<dbReference type="InterPro" id="IPR013325">
    <property type="entry name" value="RNA_pol_sigma_r2"/>
</dbReference>
<organism evidence="9 10">
    <name type="scientific">Streptomyces durocortorensis</name>
    <dbReference type="NCBI Taxonomy" id="2811104"/>
    <lineage>
        <taxon>Bacteria</taxon>
        <taxon>Bacillati</taxon>
        <taxon>Actinomycetota</taxon>
        <taxon>Actinomycetes</taxon>
        <taxon>Kitasatosporales</taxon>
        <taxon>Streptomycetaceae</taxon>
        <taxon>Streptomyces</taxon>
    </lineage>
</organism>
<evidence type="ECO:0000256" key="2">
    <source>
        <dbReference type="ARBA" id="ARBA00023015"/>
    </source>
</evidence>
<dbReference type="Proteomes" id="UP000712045">
    <property type="component" value="Unassembled WGS sequence"/>
</dbReference>
<dbReference type="InterPro" id="IPR036388">
    <property type="entry name" value="WH-like_DNA-bd_sf"/>
</dbReference>
<dbReference type="PANTHER" id="PTHR43133:SF8">
    <property type="entry name" value="RNA POLYMERASE SIGMA FACTOR HI_1459-RELATED"/>
    <property type="match status" value="1"/>
</dbReference>
<dbReference type="SUPFAM" id="SSF88659">
    <property type="entry name" value="Sigma3 and sigma4 domains of RNA polymerase sigma factors"/>
    <property type="match status" value="1"/>
</dbReference>
<keyword evidence="2" id="KW-0805">Transcription regulation</keyword>
<keyword evidence="3" id="KW-0731">Sigma factor</keyword>